<evidence type="ECO:0000259" key="4">
    <source>
        <dbReference type="Pfam" id="PF00933"/>
    </source>
</evidence>
<dbReference type="eggNOG" id="COG1472">
    <property type="taxonomic scope" value="Bacteria"/>
</dbReference>
<dbReference type="PANTHER" id="PTHR30480">
    <property type="entry name" value="BETA-HEXOSAMINIDASE-RELATED"/>
    <property type="match status" value="1"/>
</dbReference>
<dbReference type="GO" id="GO:0004553">
    <property type="term" value="F:hydrolase activity, hydrolyzing O-glycosyl compounds"/>
    <property type="evidence" value="ECO:0007669"/>
    <property type="project" value="InterPro"/>
</dbReference>
<dbReference type="SUPFAM" id="SSF51445">
    <property type="entry name" value="(Trans)glycosidases"/>
    <property type="match status" value="1"/>
</dbReference>
<dbReference type="Gene3D" id="3.20.20.300">
    <property type="entry name" value="Glycoside hydrolase, family 3, N-terminal domain"/>
    <property type="match status" value="1"/>
</dbReference>
<dbReference type="InterPro" id="IPR001764">
    <property type="entry name" value="Glyco_hydro_3_N"/>
</dbReference>
<evidence type="ECO:0000313" key="5">
    <source>
        <dbReference type="EMBL" id="EYF03669.1"/>
    </source>
</evidence>
<dbReference type="EMBL" id="ASRX01000043">
    <property type="protein sequence ID" value="EYF03669.1"/>
    <property type="molecule type" value="Genomic_DNA"/>
</dbReference>
<protein>
    <submittedName>
        <fullName evidence="5">Beta-hexosaminidase</fullName>
    </submittedName>
</protein>
<keyword evidence="3" id="KW-0326">Glycosidase</keyword>
<dbReference type="InterPro" id="IPR050226">
    <property type="entry name" value="NagZ_Beta-hexosaminidase"/>
</dbReference>
<proteinExistence type="inferred from homology"/>
<evidence type="ECO:0000256" key="3">
    <source>
        <dbReference type="ARBA" id="ARBA00023295"/>
    </source>
</evidence>
<dbReference type="GO" id="GO:0009254">
    <property type="term" value="P:peptidoglycan turnover"/>
    <property type="evidence" value="ECO:0007669"/>
    <property type="project" value="TreeGrafter"/>
</dbReference>
<organism evidence="5 6">
    <name type="scientific">Chondromyces apiculatus DSM 436</name>
    <dbReference type="NCBI Taxonomy" id="1192034"/>
    <lineage>
        <taxon>Bacteria</taxon>
        <taxon>Pseudomonadati</taxon>
        <taxon>Myxococcota</taxon>
        <taxon>Polyangia</taxon>
        <taxon>Polyangiales</taxon>
        <taxon>Polyangiaceae</taxon>
        <taxon>Chondromyces</taxon>
    </lineage>
</organism>
<dbReference type="NCBIfam" id="NF003740">
    <property type="entry name" value="PRK05337.1"/>
    <property type="match status" value="1"/>
</dbReference>
<evidence type="ECO:0000313" key="6">
    <source>
        <dbReference type="Proteomes" id="UP000019678"/>
    </source>
</evidence>
<dbReference type="Proteomes" id="UP000019678">
    <property type="component" value="Unassembled WGS sequence"/>
</dbReference>
<sequence>MPDLDLPTLCGQLVVGGFRSVEPPARFLDALSRGYLGGAILFRRNLPDLPTASRTCRALAAAQPGGVPPFIGLDQEGGRVARLPVPFLKLPPARALGLTGDVALIRRAARAVADELRALGVNVNFAPVLDVDSNPQNPVIGDRSFARDPGWASAAAVAFLEGQQEGGVLACGKHFPGHGDTDTDSHLALPRIPHDRPRLDAVELPPFRAAASAKVASMMTAHVVVESLDPGVPATLSRVICTDLLRGEVGFEGVLFSDDLEMAAVAALHPVEESATRAIAAGCDVVLVCSDEDAQARAHAALVARAERDEAFRARCAEAASRCLSARRRCPPEPLDEASLRAVLDRTEGRALLEAIAAAGAAAAAASAQAGQGIDPTEHGREVGA</sequence>
<dbReference type="PANTHER" id="PTHR30480:SF16">
    <property type="entry name" value="GLYCOSIDE HYDROLASE FAMILY 3 DOMAIN PROTEIN"/>
    <property type="match status" value="1"/>
</dbReference>
<name>A0A017T353_9BACT</name>
<dbReference type="OrthoDB" id="9781691at2"/>
<feature type="domain" description="Glycoside hydrolase family 3 N-terminal" evidence="4">
    <location>
        <begin position="29"/>
        <end position="323"/>
    </location>
</feature>
<comment type="similarity">
    <text evidence="1">Belongs to the glycosyl hydrolase 3 family.</text>
</comment>
<dbReference type="Pfam" id="PF00933">
    <property type="entry name" value="Glyco_hydro_3"/>
    <property type="match status" value="1"/>
</dbReference>
<evidence type="ECO:0000256" key="1">
    <source>
        <dbReference type="ARBA" id="ARBA00005336"/>
    </source>
</evidence>
<keyword evidence="6" id="KW-1185">Reference proteome</keyword>
<dbReference type="GO" id="GO:0005975">
    <property type="term" value="P:carbohydrate metabolic process"/>
    <property type="evidence" value="ECO:0007669"/>
    <property type="project" value="InterPro"/>
</dbReference>
<gene>
    <name evidence="5" type="ORF">CAP_5280</name>
</gene>
<dbReference type="STRING" id="1192034.CAP_5280"/>
<dbReference type="InterPro" id="IPR017853">
    <property type="entry name" value="GH"/>
</dbReference>
<evidence type="ECO:0000256" key="2">
    <source>
        <dbReference type="ARBA" id="ARBA00022801"/>
    </source>
</evidence>
<dbReference type="AlphaFoldDB" id="A0A017T353"/>
<keyword evidence="2" id="KW-0378">Hydrolase</keyword>
<comment type="caution">
    <text evidence="5">The sequence shown here is derived from an EMBL/GenBank/DDBJ whole genome shotgun (WGS) entry which is preliminary data.</text>
</comment>
<accession>A0A017T353</accession>
<dbReference type="InterPro" id="IPR036962">
    <property type="entry name" value="Glyco_hydro_3_N_sf"/>
</dbReference>
<reference evidence="5 6" key="1">
    <citation type="submission" date="2013-05" db="EMBL/GenBank/DDBJ databases">
        <title>Genome assembly of Chondromyces apiculatus DSM 436.</title>
        <authorList>
            <person name="Sharma G."/>
            <person name="Khatri I."/>
            <person name="Kaur C."/>
            <person name="Mayilraj S."/>
            <person name="Subramanian S."/>
        </authorList>
    </citation>
    <scope>NUCLEOTIDE SEQUENCE [LARGE SCALE GENOMIC DNA]</scope>
    <source>
        <strain evidence="5 6">DSM 436</strain>
    </source>
</reference>
<dbReference type="RefSeq" id="WP_052375904.1">
    <property type="nucleotide sequence ID" value="NZ_ASRX01000043.1"/>
</dbReference>